<gene>
    <name evidence="1" type="ORF">ENX03_02250</name>
</gene>
<accession>A0A7C3LRF5</accession>
<sequence>MREIWKDQCEAAVRIEEDFGVEKALGYLVGEKLSNFLKISDQNPEWAEELPAFIARIRELFEPSKIRMFLDTVEHLGAMGHVATREEYEKMHLFGMISDDPVQATEEILMVERIRKLLLE</sequence>
<reference evidence="1" key="1">
    <citation type="journal article" date="2020" name="mSystems">
        <title>Genome- and Community-Level Interaction Insights into Carbon Utilization and Element Cycling Functions of Hydrothermarchaeota in Hydrothermal Sediment.</title>
        <authorList>
            <person name="Zhou Z."/>
            <person name="Liu Y."/>
            <person name="Xu W."/>
            <person name="Pan J."/>
            <person name="Luo Z.H."/>
            <person name="Li M."/>
        </authorList>
    </citation>
    <scope>NUCLEOTIDE SEQUENCE [LARGE SCALE GENOMIC DNA]</scope>
    <source>
        <strain evidence="1">SpSt-902</strain>
    </source>
</reference>
<comment type="caution">
    <text evidence="1">The sequence shown here is derived from an EMBL/GenBank/DDBJ whole genome shotgun (WGS) entry which is preliminary data.</text>
</comment>
<proteinExistence type="predicted"/>
<dbReference type="EMBL" id="DTMM01000041">
    <property type="protein sequence ID" value="HFT92762.1"/>
    <property type="molecule type" value="Genomic_DNA"/>
</dbReference>
<name>A0A7C3LRF5_9BACT</name>
<evidence type="ECO:0000313" key="1">
    <source>
        <dbReference type="EMBL" id="HFT92762.1"/>
    </source>
</evidence>
<organism evidence="1">
    <name type="scientific">Leptospirillum ferriphilum</name>
    <dbReference type="NCBI Taxonomy" id="178606"/>
    <lineage>
        <taxon>Bacteria</taxon>
        <taxon>Pseudomonadati</taxon>
        <taxon>Nitrospirota</taxon>
        <taxon>Nitrospiria</taxon>
        <taxon>Nitrospirales</taxon>
        <taxon>Nitrospiraceae</taxon>
        <taxon>Leptospirillum</taxon>
    </lineage>
</organism>
<protein>
    <submittedName>
        <fullName evidence="1">Uncharacterized protein</fullName>
    </submittedName>
</protein>
<dbReference type="AlphaFoldDB" id="A0A7C3LRF5"/>